<evidence type="ECO:0000256" key="1">
    <source>
        <dbReference type="ARBA" id="ARBA00006336"/>
    </source>
</evidence>
<dbReference type="SUPFAM" id="SSF52499">
    <property type="entry name" value="Isochorismatase-like hydrolases"/>
    <property type="match status" value="1"/>
</dbReference>
<dbReference type="Gene3D" id="3.40.50.850">
    <property type="entry name" value="Isochorismatase-like"/>
    <property type="match status" value="1"/>
</dbReference>
<protein>
    <recommendedName>
        <fullName evidence="4">Isochorismatase-like domain-containing protein</fullName>
    </recommendedName>
</protein>
<gene>
    <name evidence="5" type="ORF">TGAMA5MH_02215</name>
</gene>
<feature type="region of interest" description="Disordered" evidence="3">
    <location>
        <begin position="110"/>
        <end position="165"/>
    </location>
</feature>
<comment type="similarity">
    <text evidence="1">Belongs to the isochorismatase family.</text>
</comment>
<accession>A0A2K0TKX8</accession>
<evidence type="ECO:0000259" key="4">
    <source>
        <dbReference type="Pfam" id="PF00857"/>
    </source>
</evidence>
<dbReference type="EMBL" id="MTYH01000016">
    <property type="protein sequence ID" value="PNP46180.1"/>
    <property type="molecule type" value="Genomic_DNA"/>
</dbReference>
<evidence type="ECO:0000313" key="6">
    <source>
        <dbReference type="Proteomes" id="UP000236546"/>
    </source>
</evidence>
<proteinExistence type="inferred from homology"/>
<dbReference type="InterPro" id="IPR050272">
    <property type="entry name" value="Isochorismatase-like_hydrls"/>
</dbReference>
<reference evidence="5 6" key="1">
    <citation type="submission" date="2017-02" db="EMBL/GenBank/DDBJ databases">
        <title>Genomes of Trichoderma spp. with biocontrol activity.</title>
        <authorList>
            <person name="Gardiner D."/>
            <person name="Kazan K."/>
            <person name="Vos C."/>
            <person name="Harvey P."/>
        </authorList>
    </citation>
    <scope>NUCLEOTIDE SEQUENCE [LARGE SCALE GENOMIC DNA]</scope>
    <source>
        <strain evidence="5 6">A5MH</strain>
    </source>
</reference>
<feature type="domain" description="Isochorismatase-like" evidence="4">
    <location>
        <begin position="163"/>
        <end position="214"/>
    </location>
</feature>
<sequence>MQYSWPGGYCPPIPAWRSTALLIIHSQYGYRDPSWGDGASNPDYEKNVSSLIAKFRSYAETTPEDELPLIIHAQLKPIWANSPLYPGKTGPYGANGEEKEGVDFLECSVPLVNEPSSPSEPASSSEPTASSDSVASPEPTCTGTQASELAASPPPGNSSRSPSNEVIITCRGPSVFSNTPLESLLKKRNIRTLLIAGIPTDHAVSTTVRSSYDLAMDGRWGGPGYIEDTFKWLHTDGAGVYGQKKHVFGGNQEVSQEDLVDYAVDMARIILIGDGTRCFGKGGVDAEVVHRVHVESLNAFAEVTNTATVIRQLYQDERWKTWTFL</sequence>
<dbReference type="OrthoDB" id="245563at2759"/>
<feature type="compositionally biased region" description="Low complexity" evidence="3">
    <location>
        <begin position="114"/>
        <end position="136"/>
    </location>
</feature>
<dbReference type="Proteomes" id="UP000236546">
    <property type="component" value="Unassembled WGS sequence"/>
</dbReference>
<evidence type="ECO:0000256" key="3">
    <source>
        <dbReference type="SAM" id="MobiDB-lite"/>
    </source>
</evidence>
<name>A0A2K0TKX8_9HYPO</name>
<dbReference type="PANTHER" id="PTHR43540:SF1">
    <property type="entry name" value="ISOCHORISMATASE HYDROLASE"/>
    <property type="match status" value="1"/>
</dbReference>
<organism evidence="5 6">
    <name type="scientific">Trichoderma gamsii</name>
    <dbReference type="NCBI Taxonomy" id="398673"/>
    <lineage>
        <taxon>Eukaryota</taxon>
        <taxon>Fungi</taxon>
        <taxon>Dikarya</taxon>
        <taxon>Ascomycota</taxon>
        <taxon>Pezizomycotina</taxon>
        <taxon>Sordariomycetes</taxon>
        <taxon>Hypocreomycetidae</taxon>
        <taxon>Hypocreales</taxon>
        <taxon>Hypocreaceae</taxon>
        <taxon>Trichoderma</taxon>
    </lineage>
</organism>
<keyword evidence="2" id="KW-0378">Hydrolase</keyword>
<comment type="caution">
    <text evidence="5">The sequence shown here is derived from an EMBL/GenBank/DDBJ whole genome shotgun (WGS) entry which is preliminary data.</text>
</comment>
<dbReference type="GO" id="GO:0016787">
    <property type="term" value="F:hydrolase activity"/>
    <property type="evidence" value="ECO:0007669"/>
    <property type="project" value="UniProtKB-KW"/>
</dbReference>
<dbReference type="InterPro" id="IPR036380">
    <property type="entry name" value="Isochorismatase-like_sf"/>
</dbReference>
<evidence type="ECO:0000256" key="2">
    <source>
        <dbReference type="ARBA" id="ARBA00022801"/>
    </source>
</evidence>
<dbReference type="Pfam" id="PF00857">
    <property type="entry name" value="Isochorismatase"/>
    <property type="match status" value="1"/>
</dbReference>
<dbReference type="AlphaFoldDB" id="A0A2K0TKX8"/>
<dbReference type="PANTHER" id="PTHR43540">
    <property type="entry name" value="PEROXYUREIDOACRYLATE/UREIDOACRYLATE AMIDOHYDROLASE-RELATED"/>
    <property type="match status" value="1"/>
</dbReference>
<dbReference type="InterPro" id="IPR000868">
    <property type="entry name" value="Isochorismatase-like_dom"/>
</dbReference>
<evidence type="ECO:0000313" key="5">
    <source>
        <dbReference type="EMBL" id="PNP46180.1"/>
    </source>
</evidence>